<feature type="transmembrane region" description="Helical" evidence="5">
    <location>
        <begin position="237"/>
        <end position="258"/>
    </location>
</feature>
<reference evidence="9" key="1">
    <citation type="submission" date="2012-12" db="EMBL/GenBank/DDBJ databases">
        <authorList>
            <person name="Hellsten U."/>
            <person name="Grimwood J."/>
            <person name="Chapman J.A."/>
            <person name="Shapiro H."/>
            <person name="Aerts A."/>
            <person name="Otillar R.P."/>
            <person name="Terry A.Y."/>
            <person name="Boore J.L."/>
            <person name="Simakov O."/>
            <person name="Marletaz F."/>
            <person name="Cho S.-J."/>
            <person name="Edsinger-Gonzales E."/>
            <person name="Havlak P."/>
            <person name="Kuo D.-H."/>
            <person name="Larsson T."/>
            <person name="Lv J."/>
            <person name="Arendt D."/>
            <person name="Savage R."/>
            <person name="Osoegawa K."/>
            <person name="de Jong P."/>
            <person name="Lindberg D.R."/>
            <person name="Seaver E.C."/>
            <person name="Weisblat D.A."/>
            <person name="Putnam N.H."/>
            <person name="Grigoriev I.V."/>
            <person name="Rokhsar D.S."/>
        </authorList>
    </citation>
    <scope>NUCLEOTIDE SEQUENCE</scope>
    <source>
        <strain evidence="9">I ESC-2004</strain>
    </source>
</reference>
<organism evidence="7">
    <name type="scientific">Capitella teleta</name>
    <name type="common">Polychaete worm</name>
    <dbReference type="NCBI Taxonomy" id="283909"/>
    <lineage>
        <taxon>Eukaryota</taxon>
        <taxon>Metazoa</taxon>
        <taxon>Spiralia</taxon>
        <taxon>Lophotrochozoa</taxon>
        <taxon>Annelida</taxon>
        <taxon>Polychaeta</taxon>
        <taxon>Sedentaria</taxon>
        <taxon>Scolecida</taxon>
        <taxon>Capitellidae</taxon>
        <taxon>Capitella</taxon>
    </lineage>
</organism>
<feature type="non-terminal residue" evidence="7">
    <location>
        <position position="1"/>
    </location>
</feature>
<feature type="non-terminal residue" evidence="7">
    <location>
        <position position="270"/>
    </location>
</feature>
<dbReference type="OrthoDB" id="6134459at2759"/>
<dbReference type="HOGENOM" id="CLU_002753_3_0_1"/>
<evidence type="ECO:0000313" key="9">
    <source>
        <dbReference type="Proteomes" id="UP000014760"/>
    </source>
</evidence>
<dbReference type="GO" id="GO:0004930">
    <property type="term" value="F:G protein-coupled receptor activity"/>
    <property type="evidence" value="ECO:0007669"/>
    <property type="project" value="InterPro"/>
</dbReference>
<keyword evidence="3 5" id="KW-1133">Transmembrane helix</keyword>
<reference evidence="7 9" key="2">
    <citation type="journal article" date="2013" name="Nature">
        <title>Insights into bilaterian evolution from three spiralian genomes.</title>
        <authorList>
            <person name="Simakov O."/>
            <person name="Marletaz F."/>
            <person name="Cho S.J."/>
            <person name="Edsinger-Gonzales E."/>
            <person name="Havlak P."/>
            <person name="Hellsten U."/>
            <person name="Kuo D.H."/>
            <person name="Larsson T."/>
            <person name="Lv J."/>
            <person name="Arendt D."/>
            <person name="Savage R."/>
            <person name="Osoegawa K."/>
            <person name="de Jong P."/>
            <person name="Grimwood J."/>
            <person name="Chapman J.A."/>
            <person name="Shapiro H."/>
            <person name="Aerts A."/>
            <person name="Otillar R.P."/>
            <person name="Terry A.Y."/>
            <person name="Boore J.L."/>
            <person name="Grigoriev I.V."/>
            <person name="Lindberg D.R."/>
            <person name="Seaver E.C."/>
            <person name="Weisblat D.A."/>
            <person name="Putnam N.H."/>
            <person name="Rokhsar D.S."/>
        </authorList>
    </citation>
    <scope>NUCLEOTIDE SEQUENCE</scope>
    <source>
        <strain evidence="7 9">I ESC-2004</strain>
    </source>
</reference>
<dbReference type="PANTHER" id="PTHR45902:SF4">
    <property type="entry name" value="G-PROTEIN COUPLED RECEPTORS FAMILY 2 PROFILE 2 DOMAIN-CONTAINING PROTEIN"/>
    <property type="match status" value="1"/>
</dbReference>
<feature type="domain" description="G-protein coupled receptors family 2 profile 2" evidence="6">
    <location>
        <begin position="6"/>
        <end position="259"/>
    </location>
</feature>
<dbReference type="PANTHER" id="PTHR45902">
    <property type="entry name" value="LATROPHILIN RECEPTOR-LIKE PROTEIN A"/>
    <property type="match status" value="1"/>
</dbReference>
<protein>
    <recommendedName>
        <fullName evidence="6">G-protein coupled receptors family 2 profile 2 domain-containing protein</fullName>
    </recommendedName>
</protein>
<sequence>KFSVIQTAVSVIGQILSIIGLVIQLTVYSILPKLRNLAGLNLMSLSASLLVAQLLFLLGSSASSVYELCATMAAVTHFAFLASFSWMHVMAFDIWKTFAKSSQPNSLDNSTKKYFRYSLYGWGVPLLITTTAITVNFSVAEDAAYRPAYGEMICWIRSRIGLAIFFATPVAAVLVFNIVFYTLTVVSIYKITKMARGVTKPKSDQRQLWLYVKLTCIMGLTWIFGFVAAAFDLEVLWYLFIVVNSLQGAFICVAFVCTRNVVKLLREKFS</sequence>
<dbReference type="FunCoup" id="R7URK6">
    <property type="interactions" value="141"/>
</dbReference>
<evidence type="ECO:0000313" key="8">
    <source>
        <dbReference type="EnsemblMetazoa" id="CapteP63867"/>
    </source>
</evidence>
<evidence type="ECO:0000259" key="6">
    <source>
        <dbReference type="PROSITE" id="PS50261"/>
    </source>
</evidence>
<feature type="transmembrane region" description="Helical" evidence="5">
    <location>
        <begin position="210"/>
        <end position="231"/>
    </location>
</feature>
<keyword evidence="9" id="KW-1185">Reference proteome</keyword>
<dbReference type="OMA" id="YFFVPMA"/>
<evidence type="ECO:0000256" key="5">
    <source>
        <dbReference type="SAM" id="Phobius"/>
    </source>
</evidence>
<dbReference type="EMBL" id="KB298496">
    <property type="protein sequence ID" value="ELU09139.1"/>
    <property type="molecule type" value="Genomic_DNA"/>
</dbReference>
<feature type="transmembrane region" description="Helical" evidence="5">
    <location>
        <begin position="160"/>
        <end position="189"/>
    </location>
</feature>
<evidence type="ECO:0000256" key="4">
    <source>
        <dbReference type="ARBA" id="ARBA00023136"/>
    </source>
</evidence>
<dbReference type="CDD" id="cd15039">
    <property type="entry name" value="7tmB3_Methuselah-like"/>
    <property type="match status" value="1"/>
</dbReference>
<feature type="transmembrane region" description="Helical" evidence="5">
    <location>
        <begin position="119"/>
        <end position="140"/>
    </location>
</feature>
<name>R7URK6_CAPTE</name>
<feature type="transmembrane region" description="Helical" evidence="5">
    <location>
        <begin position="38"/>
        <end position="58"/>
    </location>
</feature>
<proteinExistence type="predicted"/>
<dbReference type="Pfam" id="PF00002">
    <property type="entry name" value="7tm_2"/>
    <property type="match status" value="1"/>
</dbReference>
<dbReference type="GO" id="GO:0016020">
    <property type="term" value="C:membrane"/>
    <property type="evidence" value="ECO:0007669"/>
    <property type="project" value="UniProtKB-SubCell"/>
</dbReference>
<dbReference type="Gene3D" id="1.20.1070.10">
    <property type="entry name" value="Rhodopsin 7-helix transmembrane proteins"/>
    <property type="match status" value="1"/>
</dbReference>
<evidence type="ECO:0000256" key="2">
    <source>
        <dbReference type="ARBA" id="ARBA00022692"/>
    </source>
</evidence>
<dbReference type="PROSITE" id="PS50261">
    <property type="entry name" value="G_PROTEIN_RECEP_F2_4"/>
    <property type="match status" value="1"/>
</dbReference>
<keyword evidence="4 5" id="KW-0472">Membrane</keyword>
<dbReference type="Proteomes" id="UP000014760">
    <property type="component" value="Unassembled WGS sequence"/>
</dbReference>
<feature type="transmembrane region" description="Helical" evidence="5">
    <location>
        <begin position="12"/>
        <end position="31"/>
    </location>
</feature>
<gene>
    <name evidence="7" type="ORF">CAPTEDRAFT_63867</name>
</gene>
<reference evidence="8" key="3">
    <citation type="submission" date="2015-06" db="UniProtKB">
        <authorList>
            <consortium name="EnsemblMetazoa"/>
        </authorList>
    </citation>
    <scope>IDENTIFICATION</scope>
</reference>
<dbReference type="AlphaFoldDB" id="R7URK6"/>
<dbReference type="EnsemblMetazoa" id="CapteT63867">
    <property type="protein sequence ID" value="CapteP63867"/>
    <property type="gene ID" value="CapteG63867"/>
</dbReference>
<evidence type="ECO:0000256" key="1">
    <source>
        <dbReference type="ARBA" id="ARBA00004141"/>
    </source>
</evidence>
<dbReference type="PRINTS" id="PR00249">
    <property type="entry name" value="GPCRSECRETIN"/>
</dbReference>
<dbReference type="InterPro" id="IPR053231">
    <property type="entry name" value="GPCR_LN-TM7"/>
</dbReference>
<dbReference type="InterPro" id="IPR000832">
    <property type="entry name" value="GPCR_2_secretin-like"/>
</dbReference>
<comment type="subcellular location">
    <subcellularLocation>
        <location evidence="1">Membrane</location>
        <topology evidence="1">Multi-pass membrane protein</topology>
    </subcellularLocation>
</comment>
<accession>R7URK6</accession>
<evidence type="ECO:0000313" key="7">
    <source>
        <dbReference type="EMBL" id="ELU09139.1"/>
    </source>
</evidence>
<dbReference type="EMBL" id="AMQN01006497">
    <property type="status" value="NOT_ANNOTATED_CDS"/>
    <property type="molecule type" value="Genomic_DNA"/>
</dbReference>
<keyword evidence="2 5" id="KW-0812">Transmembrane</keyword>
<evidence type="ECO:0000256" key="3">
    <source>
        <dbReference type="ARBA" id="ARBA00022989"/>
    </source>
</evidence>
<dbReference type="InterPro" id="IPR017981">
    <property type="entry name" value="GPCR_2-like_7TM"/>
</dbReference>
<dbReference type="GO" id="GO:0007166">
    <property type="term" value="P:cell surface receptor signaling pathway"/>
    <property type="evidence" value="ECO:0007669"/>
    <property type="project" value="InterPro"/>
</dbReference>